<dbReference type="SUPFAM" id="SSF48371">
    <property type="entry name" value="ARM repeat"/>
    <property type="match status" value="1"/>
</dbReference>
<dbReference type="PANTHER" id="PTHR12363">
    <property type="entry name" value="TRANSPORTIN 3 AND IMPORTIN 13"/>
    <property type="match status" value="1"/>
</dbReference>
<dbReference type="GO" id="GO:0005737">
    <property type="term" value="C:cytoplasm"/>
    <property type="evidence" value="ECO:0007669"/>
    <property type="project" value="TreeGrafter"/>
</dbReference>
<evidence type="ECO:0000313" key="2">
    <source>
        <dbReference type="Proteomes" id="UP000694843"/>
    </source>
</evidence>
<dbReference type="OrthoDB" id="435593at2759"/>
<dbReference type="RefSeq" id="XP_018007436.1">
    <property type="nucleotide sequence ID" value="XM_018151947.2"/>
</dbReference>
<dbReference type="CTD" id="33465"/>
<dbReference type="Pfam" id="PF24140">
    <property type="entry name" value="TPR_TNPO3_IPO13_3rd"/>
    <property type="match status" value="1"/>
</dbReference>
<dbReference type="Pfam" id="PF24138">
    <property type="entry name" value="TPR_TNPO3_IPO13_2nd"/>
    <property type="match status" value="1"/>
</dbReference>
<dbReference type="SMART" id="SM00913">
    <property type="entry name" value="IBN_N"/>
    <property type="match status" value="1"/>
</dbReference>
<dbReference type="Pfam" id="PF08389">
    <property type="entry name" value="Xpo1"/>
    <property type="match status" value="1"/>
</dbReference>
<dbReference type="InterPro" id="IPR058537">
    <property type="entry name" value="TPR_TNPO3_IPO13_4th"/>
</dbReference>
<dbReference type="KEGG" id="hazt:108665215"/>
<protein>
    <submittedName>
        <fullName evidence="3">Transportin-3</fullName>
    </submittedName>
</protein>
<dbReference type="InterPro" id="IPR013598">
    <property type="entry name" value="Exportin-1/Importin-b-like"/>
</dbReference>
<feature type="domain" description="Importin N-terminal" evidence="1">
    <location>
        <begin position="34"/>
        <end position="100"/>
    </location>
</feature>
<dbReference type="InterPro" id="IPR051345">
    <property type="entry name" value="Importin_beta-like_NTR"/>
</dbReference>
<evidence type="ECO:0000313" key="3">
    <source>
        <dbReference type="RefSeq" id="XP_018007436.1"/>
    </source>
</evidence>
<name>A0A8B7N0T4_HYAAZ</name>
<dbReference type="Gene3D" id="1.25.10.10">
    <property type="entry name" value="Leucine-rich Repeat Variant"/>
    <property type="match status" value="1"/>
</dbReference>
<dbReference type="InterPro" id="IPR057942">
    <property type="entry name" value="TPR_TNPO3_IPO13_3rd"/>
</dbReference>
<gene>
    <name evidence="3" type="primary">LOC108665215</name>
</gene>
<dbReference type="GO" id="GO:0031267">
    <property type="term" value="F:small GTPase binding"/>
    <property type="evidence" value="ECO:0007669"/>
    <property type="project" value="InterPro"/>
</dbReference>
<keyword evidence="2" id="KW-1185">Reference proteome</keyword>
<reference evidence="3" key="1">
    <citation type="submission" date="2025-08" db="UniProtKB">
        <authorList>
            <consortium name="RefSeq"/>
        </authorList>
    </citation>
    <scope>IDENTIFICATION</scope>
    <source>
        <tissue evidence="3">Whole organism</tissue>
    </source>
</reference>
<dbReference type="InterPro" id="IPR011989">
    <property type="entry name" value="ARM-like"/>
</dbReference>
<dbReference type="PANTHER" id="PTHR12363:SF42">
    <property type="entry name" value="TRANSPORTIN-3"/>
    <property type="match status" value="1"/>
</dbReference>
<dbReference type="GeneID" id="108665215"/>
<evidence type="ECO:0000259" key="1">
    <source>
        <dbReference type="SMART" id="SM00913"/>
    </source>
</evidence>
<accession>A0A8B7N0T4</accession>
<dbReference type="Pfam" id="PF03810">
    <property type="entry name" value="IBN_N"/>
    <property type="match status" value="1"/>
</dbReference>
<dbReference type="OMA" id="LECITSW"/>
<dbReference type="Pfam" id="PF24139">
    <property type="entry name" value="TPR_TNPO3_IPO13_4th"/>
    <property type="match status" value="1"/>
</dbReference>
<sequence>MEVALNEVFAAIDTLYCDQSNAAASEQKENLHKASEWLGNLQKSVQSWKIADQLLHMKRDIRSCFFASQTLRTKIQYYFVELPLESHESFRNSMLDHLSHITDDTHQGIATQLCVAVADLVLLMSSWQDPFGDICSEFGAGGRRCNLVPLLEVLIALPEELNSRQLRLGQKRREHMEAYCKSQVPRLIQLLHAVITSDNRQEIRVLRCLSSWFNLHCAEWEQLMNTSLVNFMLAIVADPRVPPRQHEIATDCVCATMIMLEEVQIPALSQVLFASVLQLEEAFHIAVALEDLAAVTNYARMFAELGETLVPLIVSQQPDNNASTQVLNLLLMCVGHHEWEVAEITFNFWYKLSEDLYRKNCDNVNAMFMPYIERLFEALYRHCQIDVDHEGVLQDSDDFYEFRERVQELIKDVVFICRSKVCFDQMATILRAPETLKSWHLVEAALFVMQSVAKNLVPEDDNAVVTEVVEGVLSQAAPAVDGTCGGVHVQVALTSLQLLAELNEWFSYHPALLPNVLTFCTQRLHCPPLATLAAKALDAICSCCHAHMEPHFVGLMQIVCSLDSMMVSNTAVIGLLKGVTNVLNQFSNAAIRTHMDKLCGLQVDHLTRLLQSPTESAERGSSDDPIIWLDRLSAVFRHVNPSLAPGEEHPCRDVVMKVWPAISGIMEKYRHDVRVMEHCCRCLRFAVRCVHKASAPMLPPLVTTIVKLYGESGHSCFVYLGSILVDEYGTEAGCVSGLISMLEAFTPKTFELLIQPQGFKNHPDTVDDWFRLCTRFLQRCPLPFLQCPVISTIIECGLQACLLDHKDANAAVLKFFQDLLLCGLKGTESPSYAARREMVEKVLSPHSSKLVDNLISGAIFVLPPYMHHEVAETLLQLCQFDRGRFCAMLEAKLRTIPRNNSSGHAVVTFEQIQELHTTITSATRSKEIAKALIDFSRYYT</sequence>
<dbReference type="Proteomes" id="UP000694843">
    <property type="component" value="Unplaced"/>
</dbReference>
<dbReference type="InterPro" id="IPR016024">
    <property type="entry name" value="ARM-type_fold"/>
</dbReference>
<proteinExistence type="predicted"/>
<dbReference type="AlphaFoldDB" id="A0A8B7N0T4"/>
<dbReference type="InterPro" id="IPR057941">
    <property type="entry name" value="TPR_TNPO3_IPO13_2nd"/>
</dbReference>
<organism evidence="2 3">
    <name type="scientific">Hyalella azteca</name>
    <name type="common">Amphipod</name>
    <dbReference type="NCBI Taxonomy" id="294128"/>
    <lineage>
        <taxon>Eukaryota</taxon>
        <taxon>Metazoa</taxon>
        <taxon>Ecdysozoa</taxon>
        <taxon>Arthropoda</taxon>
        <taxon>Crustacea</taxon>
        <taxon>Multicrustacea</taxon>
        <taxon>Malacostraca</taxon>
        <taxon>Eumalacostraca</taxon>
        <taxon>Peracarida</taxon>
        <taxon>Amphipoda</taxon>
        <taxon>Senticaudata</taxon>
        <taxon>Talitrida</taxon>
        <taxon>Talitroidea</taxon>
        <taxon>Hyalellidae</taxon>
        <taxon>Hyalella</taxon>
    </lineage>
</organism>
<dbReference type="GO" id="GO:0006606">
    <property type="term" value="P:protein import into nucleus"/>
    <property type="evidence" value="ECO:0007669"/>
    <property type="project" value="TreeGrafter"/>
</dbReference>
<dbReference type="InterPro" id="IPR001494">
    <property type="entry name" value="Importin-beta_N"/>
</dbReference>